<comment type="caution">
    <text evidence="1">The sequence shown here is derived from an EMBL/GenBank/DDBJ whole genome shotgun (WGS) entry which is preliminary data.</text>
</comment>
<sequence>MARQLKSATRWLGITVAIGALSGCSLFSSDKPESAAVVPPPPQLVGYNGMNVCQPYSDKTWGNFLMIGEVVSVDSPENMHVNILRAEAMKQPSIQMTGYPREIIDQRNKWYPCEGQG</sequence>
<dbReference type="EMBL" id="QRDJ01000006">
    <property type="protein sequence ID" value="REC96170.1"/>
    <property type="molecule type" value="Genomic_DNA"/>
</dbReference>
<organism evidence="1 2">
    <name type="scientific">Kushneria indalinina DSM 14324</name>
    <dbReference type="NCBI Taxonomy" id="1122140"/>
    <lineage>
        <taxon>Bacteria</taxon>
        <taxon>Pseudomonadati</taxon>
        <taxon>Pseudomonadota</taxon>
        <taxon>Gammaproteobacteria</taxon>
        <taxon>Oceanospirillales</taxon>
        <taxon>Halomonadaceae</taxon>
        <taxon>Kushneria</taxon>
    </lineage>
</organism>
<name>A0A3D9DZD7_9GAMM</name>
<evidence type="ECO:0000313" key="1">
    <source>
        <dbReference type="EMBL" id="REC96170.1"/>
    </source>
</evidence>
<dbReference type="AlphaFoldDB" id="A0A3D9DZD7"/>
<protein>
    <submittedName>
        <fullName evidence="1">Uncharacterized protein</fullName>
    </submittedName>
</protein>
<accession>A0A3D9DZD7</accession>
<dbReference type="OrthoDB" id="6184282at2"/>
<gene>
    <name evidence="1" type="ORF">C8D72_0849</name>
</gene>
<dbReference type="PROSITE" id="PS51257">
    <property type="entry name" value="PROKAR_LIPOPROTEIN"/>
    <property type="match status" value="1"/>
</dbReference>
<reference evidence="1 2" key="1">
    <citation type="submission" date="2018-07" db="EMBL/GenBank/DDBJ databases">
        <title>Genomic Encyclopedia of Type Strains, Phase IV (KMG-IV): sequencing the most valuable type-strain genomes for metagenomic binning, comparative biology and taxonomic classification.</title>
        <authorList>
            <person name="Goeker M."/>
        </authorList>
    </citation>
    <scope>NUCLEOTIDE SEQUENCE [LARGE SCALE GENOMIC DNA]</scope>
    <source>
        <strain evidence="1 2">DSM 14324</strain>
    </source>
</reference>
<dbReference type="RefSeq" id="WP_147301498.1">
    <property type="nucleotide sequence ID" value="NZ_QRDJ01000006.1"/>
</dbReference>
<dbReference type="Proteomes" id="UP000256334">
    <property type="component" value="Unassembled WGS sequence"/>
</dbReference>
<proteinExistence type="predicted"/>
<evidence type="ECO:0000313" key="2">
    <source>
        <dbReference type="Proteomes" id="UP000256334"/>
    </source>
</evidence>
<keyword evidence="2" id="KW-1185">Reference proteome</keyword>